<sequence length="261" mass="29990">MIWEPKFSTFQEVLRQWTTTLDRFYSRAKGDALSRLKSSGSYLKDSGQSAPMISTRRTRRLIRRLLADANGDVERFLDKLHRSAGTPRKLRSYRGHQCEEAGVESLIGEFSHLPSLEILRAILTRAHFHNDEVSQIIQTYLHSRQQQHQKRTQGDKATLENCNTSQDEPSLEEEVEFTEQSYGVFHQQHRVHGTPSHPIHGTHIQHPVGPKPSVFLHFDTRYPTQQLHHNWYPPPPVSPKAPSPTLKDTDDARLLETTSSC</sequence>
<reference evidence="2" key="1">
    <citation type="submission" date="2020-11" db="EMBL/GenBank/DDBJ databases">
        <authorList>
            <person name="Tran Van P."/>
        </authorList>
    </citation>
    <scope>NUCLEOTIDE SEQUENCE</scope>
</reference>
<accession>A0A7R8WDV6</accession>
<proteinExistence type="predicted"/>
<organism evidence="2">
    <name type="scientific">Cyprideis torosa</name>
    <dbReference type="NCBI Taxonomy" id="163714"/>
    <lineage>
        <taxon>Eukaryota</taxon>
        <taxon>Metazoa</taxon>
        <taxon>Ecdysozoa</taxon>
        <taxon>Arthropoda</taxon>
        <taxon>Crustacea</taxon>
        <taxon>Oligostraca</taxon>
        <taxon>Ostracoda</taxon>
        <taxon>Podocopa</taxon>
        <taxon>Podocopida</taxon>
        <taxon>Cytherocopina</taxon>
        <taxon>Cytheroidea</taxon>
        <taxon>Cytherideidae</taxon>
        <taxon>Cyprideis</taxon>
    </lineage>
</organism>
<feature type="compositionally biased region" description="Pro residues" evidence="1">
    <location>
        <begin position="232"/>
        <end position="242"/>
    </location>
</feature>
<protein>
    <submittedName>
        <fullName evidence="2">Uncharacterized protein</fullName>
    </submittedName>
</protein>
<evidence type="ECO:0000256" key="1">
    <source>
        <dbReference type="SAM" id="MobiDB-lite"/>
    </source>
</evidence>
<gene>
    <name evidence="2" type="ORF">CTOB1V02_LOCUS4989</name>
</gene>
<feature type="region of interest" description="Disordered" evidence="1">
    <location>
        <begin position="146"/>
        <end position="170"/>
    </location>
</feature>
<dbReference type="AlphaFoldDB" id="A0A7R8WDV6"/>
<dbReference type="EMBL" id="OB661027">
    <property type="protein sequence ID" value="CAD7227080.1"/>
    <property type="molecule type" value="Genomic_DNA"/>
</dbReference>
<feature type="region of interest" description="Disordered" evidence="1">
    <location>
        <begin position="226"/>
        <end position="261"/>
    </location>
</feature>
<evidence type="ECO:0000313" key="2">
    <source>
        <dbReference type="EMBL" id="CAD7227080.1"/>
    </source>
</evidence>
<name>A0A7R8WDV6_9CRUS</name>